<organism evidence="7 8">
    <name type="scientific">Anaeramoeba ignava</name>
    <name type="common">Anaerobic marine amoeba</name>
    <dbReference type="NCBI Taxonomy" id="1746090"/>
    <lineage>
        <taxon>Eukaryota</taxon>
        <taxon>Metamonada</taxon>
        <taxon>Anaeramoebidae</taxon>
        <taxon>Anaeramoeba</taxon>
    </lineage>
</organism>
<dbReference type="InterPro" id="IPR007273">
    <property type="entry name" value="SCAMP"/>
</dbReference>
<proteinExistence type="predicted"/>
<feature type="transmembrane region" description="Helical" evidence="6">
    <location>
        <begin position="192"/>
        <end position="213"/>
    </location>
</feature>
<dbReference type="Proteomes" id="UP001149090">
    <property type="component" value="Unassembled WGS sequence"/>
</dbReference>
<dbReference type="PANTHER" id="PTHR10687:SF2">
    <property type="entry name" value="SECRETORY CARRIER-ASSOCIATED MEMBRANE PROTEIN"/>
    <property type="match status" value="1"/>
</dbReference>
<keyword evidence="3 6" id="KW-1133">Transmembrane helix</keyword>
<feature type="transmembrane region" description="Helical" evidence="6">
    <location>
        <begin position="225"/>
        <end position="248"/>
    </location>
</feature>
<feature type="compositionally biased region" description="Polar residues" evidence="5">
    <location>
        <begin position="66"/>
        <end position="77"/>
    </location>
</feature>
<evidence type="ECO:0000256" key="3">
    <source>
        <dbReference type="ARBA" id="ARBA00022989"/>
    </source>
</evidence>
<comment type="subcellular location">
    <subcellularLocation>
        <location evidence="1">Membrane</location>
        <topology evidence="1">Multi-pass membrane protein</topology>
    </subcellularLocation>
</comment>
<protein>
    <submittedName>
        <fullName evidence="7">Secretory carrier-associated membrane protein</fullName>
    </submittedName>
</protein>
<dbReference type="EMBL" id="JAPDFW010000108">
    <property type="protein sequence ID" value="KAJ5069131.1"/>
    <property type="molecule type" value="Genomic_DNA"/>
</dbReference>
<feature type="transmembrane region" description="Helical" evidence="6">
    <location>
        <begin position="152"/>
        <end position="172"/>
    </location>
</feature>
<evidence type="ECO:0000256" key="4">
    <source>
        <dbReference type="ARBA" id="ARBA00023136"/>
    </source>
</evidence>
<dbReference type="GO" id="GO:0032588">
    <property type="term" value="C:trans-Golgi network membrane"/>
    <property type="evidence" value="ECO:0007669"/>
    <property type="project" value="TreeGrafter"/>
</dbReference>
<dbReference type="PANTHER" id="PTHR10687">
    <property type="entry name" value="SECRETORY CARRIER-ASSOCIATED MEMBRANE PROTEIN SCAMP"/>
    <property type="match status" value="1"/>
</dbReference>
<feature type="region of interest" description="Disordered" evidence="5">
    <location>
        <begin position="1"/>
        <end position="77"/>
    </location>
</feature>
<evidence type="ECO:0000256" key="2">
    <source>
        <dbReference type="ARBA" id="ARBA00022692"/>
    </source>
</evidence>
<keyword evidence="8" id="KW-1185">Reference proteome</keyword>
<dbReference type="GO" id="GO:0015031">
    <property type="term" value="P:protein transport"/>
    <property type="evidence" value="ECO:0007669"/>
    <property type="project" value="InterPro"/>
</dbReference>
<keyword evidence="2 6" id="KW-0812">Transmembrane</keyword>
<keyword evidence="4 6" id="KW-0472">Membrane</keyword>
<accession>A0A9Q0R757</accession>
<evidence type="ECO:0000256" key="1">
    <source>
        <dbReference type="ARBA" id="ARBA00004141"/>
    </source>
</evidence>
<comment type="caution">
    <text evidence="7">The sequence shown here is derived from an EMBL/GenBank/DDBJ whole genome shotgun (WGS) entry which is preliminary data.</text>
</comment>
<gene>
    <name evidence="7" type="ORF">M0811_11887</name>
</gene>
<reference evidence="7" key="1">
    <citation type="submission" date="2022-10" db="EMBL/GenBank/DDBJ databases">
        <title>Novel sulphate-reducing endosymbionts in the free-living metamonad Anaeramoeba.</title>
        <authorList>
            <person name="Jerlstrom-Hultqvist J."/>
            <person name="Cepicka I."/>
            <person name="Gallot-Lavallee L."/>
            <person name="Salas-Leiva D."/>
            <person name="Curtis B.A."/>
            <person name="Zahonova K."/>
            <person name="Pipaliya S."/>
            <person name="Dacks J."/>
            <person name="Roger A.J."/>
        </authorList>
    </citation>
    <scope>NUCLEOTIDE SEQUENCE</scope>
    <source>
        <strain evidence="7">BMAN</strain>
    </source>
</reference>
<evidence type="ECO:0000256" key="5">
    <source>
        <dbReference type="SAM" id="MobiDB-lite"/>
    </source>
</evidence>
<dbReference type="OMA" id="IYFFQTI"/>
<evidence type="ECO:0000256" key="6">
    <source>
        <dbReference type="SAM" id="Phobius"/>
    </source>
</evidence>
<dbReference type="GO" id="GO:0055038">
    <property type="term" value="C:recycling endosome membrane"/>
    <property type="evidence" value="ECO:0007669"/>
    <property type="project" value="TreeGrafter"/>
</dbReference>
<evidence type="ECO:0000313" key="7">
    <source>
        <dbReference type="EMBL" id="KAJ5069131.1"/>
    </source>
</evidence>
<dbReference type="Pfam" id="PF04144">
    <property type="entry name" value="SCAMP"/>
    <property type="match status" value="1"/>
</dbReference>
<sequence>MNPFQQNSDSEDTSSHKKTSSEKEENGLANYNPFANDQQNHQDSNQYKDNQRDNDGFDPDMDFNQDVENNQNTSANPFKSQAAMTNTSNMTLEELEYYTQKRETELDAREKKLGKIEQNLGVDPQRYKNWPVCRPILFHSIKKDIPSGSQGYVRLAYLTWIITYCAFGWNMICMFAKLSGGEEVTNKGADVGLSILYVIVVPVLCWPLWYRLLYNAARKSKTRKFSIFFCTFILFLMFVVVIMIGVSGTGCAGVLNLLACLDKNAKTAAYLMIPNIVVWFLILIFGVIILKQAITKYRELKPKKEEENQEKTKNN</sequence>
<name>A0A9Q0R757_ANAIG</name>
<feature type="transmembrane region" description="Helical" evidence="6">
    <location>
        <begin position="268"/>
        <end position="290"/>
    </location>
</feature>
<dbReference type="OrthoDB" id="242866at2759"/>
<feature type="compositionally biased region" description="Polar residues" evidence="5">
    <location>
        <begin position="33"/>
        <end position="48"/>
    </location>
</feature>
<feature type="compositionally biased region" description="Acidic residues" evidence="5">
    <location>
        <begin position="56"/>
        <end position="65"/>
    </location>
</feature>
<dbReference type="AlphaFoldDB" id="A0A9Q0R757"/>
<feature type="compositionally biased region" description="Basic and acidic residues" evidence="5">
    <location>
        <begin position="13"/>
        <end position="26"/>
    </location>
</feature>
<evidence type="ECO:0000313" key="8">
    <source>
        <dbReference type="Proteomes" id="UP001149090"/>
    </source>
</evidence>